<dbReference type="Proteomes" id="UP000500857">
    <property type="component" value="Chromosome"/>
</dbReference>
<keyword evidence="3" id="KW-1185">Reference proteome</keyword>
<reference evidence="2 3" key="1">
    <citation type="submission" date="2020-04" db="EMBL/GenBank/DDBJ databases">
        <authorList>
            <person name="Basu S."/>
            <person name="Maruthanayagam V."/>
            <person name="Chakraborty S."/>
            <person name="Pramanik A."/>
            <person name="Mukherjee J."/>
            <person name="Brink B."/>
        </authorList>
    </citation>
    <scope>NUCLEOTIDE SEQUENCE [LARGE SCALE GENOMIC DNA]</scope>
    <source>
        <strain evidence="2 3">AP17</strain>
    </source>
</reference>
<evidence type="ECO:0000313" key="3">
    <source>
        <dbReference type="Proteomes" id="UP000500857"/>
    </source>
</evidence>
<dbReference type="EMBL" id="CP051167">
    <property type="protein sequence ID" value="QIZ71825.1"/>
    <property type="molecule type" value="Genomic_DNA"/>
</dbReference>
<sequence>MTLNPAIAPGKAFCDRRRPRDLGFGYLHYNGRSHGGKGDRISTEGGEPNAARFPLPARSRPELS</sequence>
<dbReference type="RefSeq" id="WP_168569977.1">
    <property type="nucleotide sequence ID" value="NZ_CP051167.1"/>
</dbReference>
<accession>A0A6H1TZJ2</accession>
<organism evidence="2 3">
    <name type="scientific">Oxynema aestuarii AP17</name>
    <dbReference type="NCBI Taxonomy" id="2064643"/>
    <lineage>
        <taxon>Bacteria</taxon>
        <taxon>Bacillati</taxon>
        <taxon>Cyanobacteriota</taxon>
        <taxon>Cyanophyceae</taxon>
        <taxon>Oscillatoriophycideae</taxon>
        <taxon>Oscillatoriales</taxon>
        <taxon>Oscillatoriaceae</taxon>
        <taxon>Oxynema</taxon>
        <taxon>Oxynema aestuarii</taxon>
    </lineage>
</organism>
<dbReference type="KEGG" id="oxy:HCG48_15575"/>
<evidence type="ECO:0000313" key="2">
    <source>
        <dbReference type="EMBL" id="QIZ71825.1"/>
    </source>
</evidence>
<protein>
    <submittedName>
        <fullName evidence="2">Uncharacterized protein</fullName>
    </submittedName>
</protein>
<feature type="region of interest" description="Disordered" evidence="1">
    <location>
        <begin position="32"/>
        <end position="64"/>
    </location>
</feature>
<proteinExistence type="predicted"/>
<dbReference type="AlphaFoldDB" id="A0A6H1TZJ2"/>
<evidence type="ECO:0000256" key="1">
    <source>
        <dbReference type="SAM" id="MobiDB-lite"/>
    </source>
</evidence>
<gene>
    <name evidence="2" type="ORF">HCG48_15575</name>
</gene>
<name>A0A6H1TZJ2_9CYAN</name>